<dbReference type="PANTHER" id="PTHR23011">
    <property type="entry name" value="CYCLIC NUCLEOTIDE-BINDING DOMAIN CONTAINING PROTEIN"/>
    <property type="match status" value="1"/>
</dbReference>
<protein>
    <recommendedName>
        <fullName evidence="4">Cyclic nucleotide-binding domain-containing protein</fullName>
    </recommendedName>
</protein>
<name>A0AAE0T191_9BIVA</name>
<comment type="caution">
    <text evidence="2">The sequence shown here is derived from an EMBL/GenBank/DDBJ whole genome shotgun (WGS) entry which is preliminary data.</text>
</comment>
<feature type="compositionally biased region" description="Polar residues" evidence="1">
    <location>
        <begin position="150"/>
        <end position="165"/>
    </location>
</feature>
<feature type="region of interest" description="Disordered" evidence="1">
    <location>
        <begin position="143"/>
        <end position="193"/>
    </location>
</feature>
<gene>
    <name evidence="2" type="ORF">CHS0354_016114</name>
</gene>
<evidence type="ECO:0000313" key="3">
    <source>
        <dbReference type="Proteomes" id="UP001195483"/>
    </source>
</evidence>
<sequence>MSHNEICLSHKDHIELLHEKFIQETKQQNLHIGYFALPEIKIATNAAYKEQKQLKEESRITREIAGPGKMTDSGDVKLEKEISTTSLCMGEMKEGTQHSLSQTSLKNLVAKGPFLTKNRLGADSGKRSSLRLLSRDSAKTEAIRPHWDASTVSRESNSFSSAQQKSNDRNDIDNSSMADSPKKNLQPNPSEKPPLFVNVRTLVKGQVFGLCEVLFEKQPSFSLVSNGVECIMIDKKFFLEHASYGHMVRLREMTFPYPSDKELQQNLESEILWNFHKKQIFSDVLTRVKVRKVDLNDARTLTQITAYT</sequence>
<reference evidence="2" key="3">
    <citation type="submission" date="2023-05" db="EMBL/GenBank/DDBJ databases">
        <authorList>
            <person name="Smith C.H."/>
        </authorList>
    </citation>
    <scope>NUCLEOTIDE SEQUENCE</scope>
    <source>
        <strain evidence="2">CHS0354</strain>
        <tissue evidence="2">Mantle</tissue>
    </source>
</reference>
<proteinExistence type="predicted"/>
<reference evidence="2" key="2">
    <citation type="journal article" date="2021" name="Genome Biol. Evol.">
        <title>Developing a high-quality reference genome for a parasitic bivalve with doubly uniparental inheritance (Bivalvia: Unionida).</title>
        <authorList>
            <person name="Smith C.H."/>
        </authorList>
    </citation>
    <scope>NUCLEOTIDE SEQUENCE</scope>
    <source>
        <strain evidence="2">CHS0354</strain>
        <tissue evidence="2">Mantle</tissue>
    </source>
</reference>
<dbReference type="Proteomes" id="UP001195483">
    <property type="component" value="Unassembled WGS sequence"/>
</dbReference>
<evidence type="ECO:0000256" key="1">
    <source>
        <dbReference type="SAM" id="MobiDB-lite"/>
    </source>
</evidence>
<keyword evidence="3" id="KW-1185">Reference proteome</keyword>
<dbReference type="AlphaFoldDB" id="A0AAE0T191"/>
<dbReference type="PANTHER" id="PTHR23011:SF28">
    <property type="entry name" value="CYCLIC NUCLEOTIDE-BINDING DOMAIN CONTAINING PROTEIN"/>
    <property type="match status" value="1"/>
</dbReference>
<reference evidence="2" key="1">
    <citation type="journal article" date="2021" name="Genome Biol. Evol.">
        <title>A High-Quality Reference Genome for a Parasitic Bivalve with Doubly Uniparental Inheritance (Bivalvia: Unionida).</title>
        <authorList>
            <person name="Smith C.H."/>
        </authorList>
    </citation>
    <scope>NUCLEOTIDE SEQUENCE</scope>
    <source>
        <strain evidence="2">CHS0354</strain>
    </source>
</reference>
<dbReference type="EMBL" id="JAEAOA010001004">
    <property type="protein sequence ID" value="KAK3601751.1"/>
    <property type="molecule type" value="Genomic_DNA"/>
</dbReference>
<organism evidence="2 3">
    <name type="scientific">Potamilus streckersoni</name>
    <dbReference type="NCBI Taxonomy" id="2493646"/>
    <lineage>
        <taxon>Eukaryota</taxon>
        <taxon>Metazoa</taxon>
        <taxon>Spiralia</taxon>
        <taxon>Lophotrochozoa</taxon>
        <taxon>Mollusca</taxon>
        <taxon>Bivalvia</taxon>
        <taxon>Autobranchia</taxon>
        <taxon>Heteroconchia</taxon>
        <taxon>Palaeoheterodonta</taxon>
        <taxon>Unionida</taxon>
        <taxon>Unionoidea</taxon>
        <taxon>Unionidae</taxon>
        <taxon>Ambleminae</taxon>
        <taxon>Lampsilini</taxon>
        <taxon>Potamilus</taxon>
    </lineage>
</organism>
<evidence type="ECO:0008006" key="4">
    <source>
        <dbReference type="Google" id="ProtNLM"/>
    </source>
</evidence>
<feature type="compositionally biased region" description="Polar residues" evidence="1">
    <location>
        <begin position="173"/>
        <end position="189"/>
    </location>
</feature>
<evidence type="ECO:0000313" key="2">
    <source>
        <dbReference type="EMBL" id="KAK3601751.1"/>
    </source>
</evidence>
<accession>A0AAE0T191</accession>